<gene>
    <name evidence="1" type="ORF">BDA99DRAFT_543386</name>
</gene>
<evidence type="ECO:0000313" key="2">
    <source>
        <dbReference type="Proteomes" id="UP001209540"/>
    </source>
</evidence>
<name>A0AAD5K150_9FUNG</name>
<dbReference type="AlphaFoldDB" id="A0AAD5K150"/>
<comment type="caution">
    <text evidence="1">The sequence shown here is derived from an EMBL/GenBank/DDBJ whole genome shotgun (WGS) entry which is preliminary data.</text>
</comment>
<dbReference type="InterPro" id="IPR041078">
    <property type="entry name" value="Plavaka"/>
</dbReference>
<dbReference type="Proteomes" id="UP001209540">
    <property type="component" value="Unassembled WGS sequence"/>
</dbReference>
<dbReference type="Pfam" id="PF18759">
    <property type="entry name" value="Plavaka"/>
    <property type="match status" value="1"/>
</dbReference>
<accession>A0AAD5K150</accession>
<reference evidence="1" key="1">
    <citation type="journal article" date="2022" name="IScience">
        <title>Evolution of zygomycete secretomes and the origins of terrestrial fungal ecologies.</title>
        <authorList>
            <person name="Chang Y."/>
            <person name="Wang Y."/>
            <person name="Mondo S."/>
            <person name="Ahrendt S."/>
            <person name="Andreopoulos W."/>
            <person name="Barry K."/>
            <person name="Beard J."/>
            <person name="Benny G.L."/>
            <person name="Blankenship S."/>
            <person name="Bonito G."/>
            <person name="Cuomo C."/>
            <person name="Desiro A."/>
            <person name="Gervers K.A."/>
            <person name="Hundley H."/>
            <person name="Kuo A."/>
            <person name="LaButti K."/>
            <person name="Lang B.F."/>
            <person name="Lipzen A."/>
            <person name="O'Donnell K."/>
            <person name="Pangilinan J."/>
            <person name="Reynolds N."/>
            <person name="Sandor L."/>
            <person name="Smith M.E."/>
            <person name="Tsang A."/>
            <person name="Grigoriev I.V."/>
            <person name="Stajich J.E."/>
            <person name="Spatafora J.W."/>
        </authorList>
    </citation>
    <scope>NUCLEOTIDE SEQUENCE</scope>
    <source>
        <strain evidence="1">RSA 2281</strain>
    </source>
</reference>
<dbReference type="EMBL" id="JAIXMP010000047">
    <property type="protein sequence ID" value="KAI9246294.1"/>
    <property type="molecule type" value="Genomic_DNA"/>
</dbReference>
<evidence type="ECO:0000313" key="1">
    <source>
        <dbReference type="EMBL" id="KAI9246294.1"/>
    </source>
</evidence>
<protein>
    <submittedName>
        <fullName evidence="1">Uncharacterized protein</fullName>
    </submittedName>
</protein>
<organism evidence="1 2">
    <name type="scientific">Phascolomyces articulosus</name>
    <dbReference type="NCBI Taxonomy" id="60185"/>
    <lineage>
        <taxon>Eukaryota</taxon>
        <taxon>Fungi</taxon>
        <taxon>Fungi incertae sedis</taxon>
        <taxon>Mucoromycota</taxon>
        <taxon>Mucoromycotina</taxon>
        <taxon>Mucoromycetes</taxon>
        <taxon>Mucorales</taxon>
        <taxon>Lichtheimiaceae</taxon>
        <taxon>Phascolomyces</taxon>
    </lineage>
</organism>
<keyword evidence="2" id="KW-1185">Reference proteome</keyword>
<sequence>MDDPNALTAISTSIRVSAVESNYIHAPQLKLTAEGVEFAQIALESGMSKAHYQIVDLMLLLELMCRMIRNTQKIADRVYDIGKRVEITTKTLDSLFYQIDKSKSDTLLKFETTAIDVADVLSRARFSNEIANDFKRAFPQLKLVYRNWEELEKKIPVSAIVLGLVLALDETLVSGNTHHKAYPLYCKLANIPSAIRNKSSSKMSCVLAYFPVLHAPKDGKTRTCTIEIQGLYDKMYRCEPALTAYVADLPEHTKCYWSIVVKADDVIGVEFGSSARIWRTL</sequence>
<proteinExistence type="predicted"/>
<reference evidence="1" key="2">
    <citation type="submission" date="2023-02" db="EMBL/GenBank/DDBJ databases">
        <authorList>
            <consortium name="DOE Joint Genome Institute"/>
            <person name="Mondo S.J."/>
            <person name="Chang Y."/>
            <person name="Wang Y."/>
            <person name="Ahrendt S."/>
            <person name="Andreopoulos W."/>
            <person name="Barry K."/>
            <person name="Beard J."/>
            <person name="Benny G.L."/>
            <person name="Blankenship S."/>
            <person name="Bonito G."/>
            <person name="Cuomo C."/>
            <person name="Desiro A."/>
            <person name="Gervers K.A."/>
            <person name="Hundley H."/>
            <person name="Kuo A."/>
            <person name="LaButti K."/>
            <person name="Lang B.F."/>
            <person name="Lipzen A."/>
            <person name="O'Donnell K."/>
            <person name="Pangilinan J."/>
            <person name="Reynolds N."/>
            <person name="Sandor L."/>
            <person name="Smith M.W."/>
            <person name="Tsang A."/>
            <person name="Grigoriev I.V."/>
            <person name="Stajich J.E."/>
            <person name="Spatafora J.W."/>
        </authorList>
    </citation>
    <scope>NUCLEOTIDE SEQUENCE</scope>
    <source>
        <strain evidence="1">RSA 2281</strain>
    </source>
</reference>